<accession>A0A9X3AJB5</accession>
<dbReference type="PANTHER" id="PTHR21621">
    <property type="entry name" value="RIBOSOMAL PROTEIN S6 MODIFICATION PROTEIN"/>
    <property type="match status" value="1"/>
</dbReference>
<proteinExistence type="predicted"/>
<feature type="region of interest" description="Disordered" evidence="1">
    <location>
        <begin position="256"/>
        <end position="287"/>
    </location>
</feature>
<dbReference type="GO" id="GO:0005737">
    <property type="term" value="C:cytoplasm"/>
    <property type="evidence" value="ECO:0007669"/>
    <property type="project" value="TreeGrafter"/>
</dbReference>
<keyword evidence="4" id="KW-1185">Reference proteome</keyword>
<dbReference type="Proteomes" id="UP001147830">
    <property type="component" value="Unassembled WGS sequence"/>
</dbReference>
<dbReference type="PANTHER" id="PTHR21621:SF0">
    <property type="entry name" value="BETA-CITRYLGLUTAMATE SYNTHASE B-RELATED"/>
    <property type="match status" value="1"/>
</dbReference>
<evidence type="ECO:0000313" key="4">
    <source>
        <dbReference type="Proteomes" id="UP001147830"/>
    </source>
</evidence>
<reference evidence="3" key="2">
    <citation type="submission" date="2022-08" db="EMBL/GenBank/DDBJ databases">
        <authorList>
            <person name="Dong C."/>
        </authorList>
    </citation>
    <scope>NUCLEOTIDE SEQUENCE</scope>
    <source>
        <strain evidence="3">59MF3M-4</strain>
    </source>
</reference>
<evidence type="ECO:0000256" key="1">
    <source>
        <dbReference type="SAM" id="MobiDB-lite"/>
    </source>
</evidence>
<dbReference type="AlphaFoldDB" id="A0A9X3AJB5"/>
<sequence length="287" mass="32330">MQLISFDPYRTLHFPQAHYLKPELMNHHLDLLIAADGILFPQYWQINALLYGLKKRVFPSPASYYIGHDKVEMTRCFQTIAPQHVPWTLIEANTPANAERVWDTLPVPFVAKIPKSSMGDGVFLIENQADWVRYLALSPVIYAQEYLPIDRDLRIVWVGDQIVGGYWRMQAERGFYNNVAKGGQIEAGILPPEACALVEKLALGLGIDHGGFDIAMVGHYPYVFEFNRLFGNQGLSGLQGKIDDAIHDYLGRIWSDDEPGSPHPHQSPDTTPYNPPEIGGPDLHQVV</sequence>
<dbReference type="SUPFAM" id="SSF56059">
    <property type="entry name" value="Glutathione synthetase ATP-binding domain-like"/>
    <property type="match status" value="1"/>
</dbReference>
<dbReference type="InterPro" id="IPR013651">
    <property type="entry name" value="ATP-grasp_RimK-type"/>
</dbReference>
<organism evidence="3 4">
    <name type="scientific">Thalassolituus pacificus</name>
    <dbReference type="NCBI Taxonomy" id="2975440"/>
    <lineage>
        <taxon>Bacteria</taxon>
        <taxon>Pseudomonadati</taxon>
        <taxon>Pseudomonadota</taxon>
        <taxon>Gammaproteobacteria</taxon>
        <taxon>Oceanospirillales</taxon>
        <taxon>Oceanospirillaceae</taxon>
        <taxon>Thalassolituus</taxon>
    </lineage>
</organism>
<protein>
    <recommendedName>
        <fullName evidence="2">ATP-grasp fold RimK-type domain-containing protein</fullName>
    </recommendedName>
</protein>
<dbReference type="Gene3D" id="3.30.470.20">
    <property type="entry name" value="ATP-grasp fold, B domain"/>
    <property type="match status" value="1"/>
</dbReference>
<reference evidence="3" key="1">
    <citation type="journal article" date="2022" name="Front. Microbiol.">
        <title>Genome-based taxonomic rearrangement of Oceanobacter-related bacteria including the description of Thalassolituus hydrocarbonoclasticus sp. nov. and Thalassolituus pacificus sp. nov. and emended description of the genus Thalassolituus.</title>
        <authorList>
            <person name="Dong C."/>
            <person name="Wei L."/>
            <person name="Wang J."/>
            <person name="Lai Q."/>
            <person name="Huang Z."/>
            <person name="Shao Z."/>
        </authorList>
    </citation>
    <scope>NUCLEOTIDE SEQUENCE</scope>
    <source>
        <strain evidence="3">59MF3M-4</strain>
    </source>
</reference>
<gene>
    <name evidence="3" type="ORF">NYR02_17685</name>
</gene>
<comment type="caution">
    <text evidence="3">The sequence shown here is derived from an EMBL/GenBank/DDBJ whole genome shotgun (WGS) entry which is preliminary data.</text>
</comment>
<name>A0A9X3AJB5_9GAMM</name>
<dbReference type="GO" id="GO:0016879">
    <property type="term" value="F:ligase activity, forming carbon-nitrogen bonds"/>
    <property type="evidence" value="ECO:0007669"/>
    <property type="project" value="TreeGrafter"/>
</dbReference>
<dbReference type="EMBL" id="JAOANI010000028">
    <property type="protein sequence ID" value="MCT7360857.1"/>
    <property type="molecule type" value="Genomic_DNA"/>
</dbReference>
<dbReference type="RefSeq" id="WP_260977677.1">
    <property type="nucleotide sequence ID" value="NZ_JAOANI010000028.1"/>
</dbReference>
<feature type="domain" description="ATP-grasp fold RimK-type" evidence="2">
    <location>
        <begin position="92"/>
        <end position="236"/>
    </location>
</feature>
<evidence type="ECO:0000259" key="2">
    <source>
        <dbReference type="Pfam" id="PF08443"/>
    </source>
</evidence>
<evidence type="ECO:0000313" key="3">
    <source>
        <dbReference type="EMBL" id="MCT7360857.1"/>
    </source>
</evidence>
<dbReference type="Pfam" id="PF08443">
    <property type="entry name" value="RimK"/>
    <property type="match status" value="1"/>
</dbReference>